<dbReference type="PANTHER" id="PTHR30195:SF15">
    <property type="entry name" value="TYPE I RESTRICTION ENZYME HINDI ENDONUCLEASE SUBUNIT"/>
    <property type="match status" value="1"/>
</dbReference>
<dbReference type="InterPro" id="IPR007409">
    <property type="entry name" value="Restrct_endonuc_type1_HsdR_N"/>
</dbReference>
<accession>X1JAE1</accession>
<proteinExistence type="inferred from homology"/>
<keyword evidence="5" id="KW-0547">Nucleotide-binding</keyword>
<keyword evidence="6" id="KW-0680">Restriction system</keyword>
<evidence type="ECO:0000313" key="13">
    <source>
        <dbReference type="EMBL" id="GAH66733.1"/>
    </source>
</evidence>
<dbReference type="CDD" id="cd22332">
    <property type="entry name" value="HsdR_N"/>
    <property type="match status" value="1"/>
</dbReference>
<evidence type="ECO:0000256" key="2">
    <source>
        <dbReference type="ARBA" id="ARBA00008598"/>
    </source>
</evidence>
<comment type="catalytic activity">
    <reaction evidence="1">
        <text>Endonucleolytic cleavage of DNA to give random double-stranded fragments with terminal 5'-phosphates, ATP is simultaneously hydrolyzed.</text>
        <dbReference type="EC" id="3.1.21.3"/>
    </reaction>
</comment>
<keyword evidence="10" id="KW-0238">DNA-binding</keyword>
<feature type="non-terminal residue" evidence="13">
    <location>
        <position position="273"/>
    </location>
</feature>
<evidence type="ECO:0000256" key="4">
    <source>
        <dbReference type="ARBA" id="ARBA00022722"/>
    </source>
</evidence>
<comment type="similarity">
    <text evidence="2">Belongs to the HsdR family.</text>
</comment>
<evidence type="ECO:0000259" key="12">
    <source>
        <dbReference type="Pfam" id="PF18766"/>
    </source>
</evidence>
<evidence type="ECO:0000256" key="9">
    <source>
        <dbReference type="ARBA" id="ARBA00022840"/>
    </source>
</evidence>
<reference evidence="13" key="1">
    <citation type="journal article" date="2014" name="Front. Microbiol.">
        <title>High frequency of phylogenetically diverse reductive dehalogenase-homologous genes in deep subseafloor sedimentary metagenomes.</title>
        <authorList>
            <person name="Kawai M."/>
            <person name="Futagami T."/>
            <person name="Toyoda A."/>
            <person name="Takaki Y."/>
            <person name="Nishi S."/>
            <person name="Hori S."/>
            <person name="Arai W."/>
            <person name="Tsubouchi T."/>
            <person name="Morono Y."/>
            <person name="Uchiyama I."/>
            <person name="Ito T."/>
            <person name="Fujiyama A."/>
            <person name="Inagaki F."/>
            <person name="Takami H."/>
        </authorList>
    </citation>
    <scope>NUCLEOTIDE SEQUENCE</scope>
    <source>
        <strain evidence="13">Expedition CK06-06</strain>
    </source>
</reference>
<dbReference type="GO" id="GO:0003677">
    <property type="term" value="F:DNA binding"/>
    <property type="evidence" value="ECO:0007669"/>
    <property type="project" value="UniProtKB-KW"/>
</dbReference>
<dbReference type="Pfam" id="PF04313">
    <property type="entry name" value="HSDR_N"/>
    <property type="match status" value="1"/>
</dbReference>
<dbReference type="Gene3D" id="3.40.50.300">
    <property type="entry name" value="P-loop containing nucleotide triphosphate hydrolases"/>
    <property type="match status" value="1"/>
</dbReference>
<gene>
    <name evidence="13" type="ORF">S03H2_41021</name>
</gene>
<dbReference type="Gene3D" id="3.90.1570.50">
    <property type="match status" value="1"/>
</dbReference>
<evidence type="ECO:0000256" key="1">
    <source>
        <dbReference type="ARBA" id="ARBA00000851"/>
    </source>
</evidence>
<name>X1JAE1_9ZZZZ</name>
<dbReference type="PANTHER" id="PTHR30195">
    <property type="entry name" value="TYPE I SITE-SPECIFIC DEOXYRIBONUCLEASE PROTEIN SUBUNIT M AND R"/>
    <property type="match status" value="1"/>
</dbReference>
<dbReference type="EC" id="3.1.21.3" evidence="3"/>
<dbReference type="EMBL" id="BARU01025463">
    <property type="protein sequence ID" value="GAH66733.1"/>
    <property type="molecule type" value="Genomic_DNA"/>
</dbReference>
<dbReference type="GO" id="GO:0005524">
    <property type="term" value="F:ATP binding"/>
    <property type="evidence" value="ECO:0007669"/>
    <property type="project" value="UniProtKB-KW"/>
</dbReference>
<keyword evidence="4" id="KW-0540">Nuclease</keyword>
<sequence length="273" mass="31427">IDFLATNQTWIQGIERRRPDILLFINGIPVVDIEAKTASYGHIDWAEGAKQTGRYDKEIPNLYYSNCFCAGVNELRMKYGIPGERLQYWQQWRDPYPHTHVPSFNEMKCTIYGIFDQANLLDLIQNFIVFETEHGQTIKKMARYQQFRAANKIVARALGIDQESGRRRGIIWHTQGSGKSLTMLFAARKLWNNPKLKQPTIIIVVDREQLQDQMIGELFNTNSENVAVAMSIQDLRRLVGEGDGYRGIIVTIVNKFEGMQVELSKRSNIVMLV</sequence>
<dbReference type="InterPro" id="IPR027417">
    <property type="entry name" value="P-loop_NTPase"/>
</dbReference>
<keyword evidence="8" id="KW-0378">Hydrolase</keyword>
<comment type="caution">
    <text evidence="13">The sequence shown here is derived from an EMBL/GenBank/DDBJ whole genome shotgun (WGS) entry which is preliminary data.</text>
</comment>
<feature type="domain" description="SWI2/SNF2 ATPase" evidence="12">
    <location>
        <begin position="145"/>
        <end position="273"/>
    </location>
</feature>
<evidence type="ECO:0000256" key="8">
    <source>
        <dbReference type="ARBA" id="ARBA00022801"/>
    </source>
</evidence>
<evidence type="ECO:0000256" key="6">
    <source>
        <dbReference type="ARBA" id="ARBA00022747"/>
    </source>
</evidence>
<evidence type="ECO:0000256" key="10">
    <source>
        <dbReference type="ARBA" id="ARBA00023125"/>
    </source>
</evidence>
<evidence type="ECO:0000256" key="5">
    <source>
        <dbReference type="ARBA" id="ARBA00022741"/>
    </source>
</evidence>
<dbReference type="AlphaFoldDB" id="X1JAE1"/>
<dbReference type="GO" id="GO:0009035">
    <property type="term" value="F:type I site-specific deoxyribonuclease activity"/>
    <property type="evidence" value="ECO:0007669"/>
    <property type="project" value="UniProtKB-EC"/>
</dbReference>
<dbReference type="Pfam" id="PF18766">
    <property type="entry name" value="SWI2_SNF2"/>
    <property type="match status" value="1"/>
</dbReference>
<feature type="domain" description="Restriction endonuclease type I HsdR N-terminal" evidence="11">
    <location>
        <begin position="2"/>
        <end position="80"/>
    </location>
</feature>
<dbReference type="InterPro" id="IPR040980">
    <property type="entry name" value="SWI2_SNF2"/>
</dbReference>
<keyword evidence="9" id="KW-0067">ATP-binding</keyword>
<dbReference type="SUPFAM" id="SSF52540">
    <property type="entry name" value="P-loop containing nucleoside triphosphate hydrolases"/>
    <property type="match status" value="1"/>
</dbReference>
<organism evidence="13">
    <name type="scientific">marine sediment metagenome</name>
    <dbReference type="NCBI Taxonomy" id="412755"/>
    <lineage>
        <taxon>unclassified sequences</taxon>
        <taxon>metagenomes</taxon>
        <taxon>ecological metagenomes</taxon>
    </lineage>
</organism>
<feature type="non-terminal residue" evidence="13">
    <location>
        <position position="1"/>
    </location>
</feature>
<evidence type="ECO:0000256" key="7">
    <source>
        <dbReference type="ARBA" id="ARBA00022759"/>
    </source>
</evidence>
<keyword evidence="7" id="KW-0255">Endonuclease</keyword>
<evidence type="ECO:0000256" key="3">
    <source>
        <dbReference type="ARBA" id="ARBA00012654"/>
    </source>
</evidence>
<dbReference type="InterPro" id="IPR051268">
    <property type="entry name" value="Type-I_R_enzyme_R_subunit"/>
</dbReference>
<dbReference type="GO" id="GO:0009307">
    <property type="term" value="P:DNA restriction-modification system"/>
    <property type="evidence" value="ECO:0007669"/>
    <property type="project" value="UniProtKB-KW"/>
</dbReference>
<protein>
    <recommendedName>
        <fullName evidence="3">type I site-specific deoxyribonuclease</fullName>
        <ecNumber evidence="3">3.1.21.3</ecNumber>
    </recommendedName>
</protein>
<evidence type="ECO:0000259" key="11">
    <source>
        <dbReference type="Pfam" id="PF04313"/>
    </source>
</evidence>